<dbReference type="SUPFAM" id="SSF48403">
    <property type="entry name" value="Ankyrin repeat"/>
    <property type="match status" value="1"/>
</dbReference>
<dbReference type="PANTHER" id="PTHR24127">
    <property type="entry name" value="ANKYRIN REPEAT AND EF-HAND DOMAIN-CONTAINING PROTEIN 1"/>
    <property type="match status" value="1"/>
</dbReference>
<dbReference type="Gene3D" id="1.25.40.20">
    <property type="entry name" value="Ankyrin repeat-containing domain"/>
    <property type="match status" value="1"/>
</dbReference>
<name>A2DT26_TRIV3</name>
<dbReference type="EMBL" id="DS113242">
    <property type="protein sequence ID" value="EAY16433.1"/>
    <property type="molecule type" value="Genomic_DNA"/>
</dbReference>
<dbReference type="KEGG" id="tva:4774433"/>
<dbReference type="InParanoid" id="A2DT26"/>
<dbReference type="VEuPathDB" id="TrichDB:TVAG_004640"/>
<keyword evidence="1" id="KW-0040">ANK repeat</keyword>
<dbReference type="InterPro" id="IPR036770">
    <property type="entry name" value="Ankyrin_rpt-contain_sf"/>
</dbReference>
<gene>
    <name evidence="2" type="ORF">TVAG_004640</name>
</gene>
<protein>
    <submittedName>
        <fullName evidence="2">Uncharacterized protein</fullName>
    </submittedName>
</protein>
<dbReference type="SMART" id="SM00248">
    <property type="entry name" value="ANK"/>
    <property type="match status" value="2"/>
</dbReference>
<organism evidence="2 3">
    <name type="scientific">Trichomonas vaginalis (strain ATCC PRA-98 / G3)</name>
    <dbReference type="NCBI Taxonomy" id="412133"/>
    <lineage>
        <taxon>Eukaryota</taxon>
        <taxon>Metamonada</taxon>
        <taxon>Parabasalia</taxon>
        <taxon>Trichomonadida</taxon>
        <taxon>Trichomonadidae</taxon>
        <taxon>Trichomonas</taxon>
    </lineage>
</organism>
<dbReference type="Proteomes" id="UP000001542">
    <property type="component" value="Unassembled WGS sequence"/>
</dbReference>
<sequence length="359" mass="41553">MYDIDMNNLLQWDIEMEESLRRMNLDEIDEISNQINQIDDEDKKISFLNMAFVLFEDNYRSHDFIANLLSKINNIDYSCLITNMPKQLVYKLYKNGKIGIDVIKKQAKTDDLISFIFSKELNLKPTLWFYTDKKELTDTEFEEIIEYGYPKGSYEYILKYDLINELIDQVAASTIDINKPCNVNAFDGVFATTRYSPLNFAALYGSVECFKYLIRNINQKPVGVDKCAVIGGNLEIIRIVCQENLLVSNCHEVAVKYNQNLIFDWLQENVRFDTNNYISRAANNPRALVYYVQNGYDIDAQIENASASHECAANNNLRFLKYLIENGADKNKKTTLGDSLLNVAQMFESQNVIKYLNQN</sequence>
<dbReference type="RefSeq" id="XP_001328656.1">
    <property type="nucleotide sequence ID" value="XM_001328621.1"/>
</dbReference>
<evidence type="ECO:0000313" key="2">
    <source>
        <dbReference type="EMBL" id="EAY16433.1"/>
    </source>
</evidence>
<dbReference type="SMR" id="A2DT26"/>
<dbReference type="STRING" id="5722.A2DT26"/>
<evidence type="ECO:0000256" key="1">
    <source>
        <dbReference type="PROSITE-ProRule" id="PRU00023"/>
    </source>
</evidence>
<accession>A2DT26</accession>
<dbReference type="InterPro" id="IPR052801">
    <property type="entry name" value="Ankyrin-EF-hand"/>
</dbReference>
<dbReference type="PROSITE" id="PS50088">
    <property type="entry name" value="ANK_REPEAT"/>
    <property type="match status" value="1"/>
</dbReference>
<proteinExistence type="predicted"/>
<reference evidence="2" key="1">
    <citation type="submission" date="2006-10" db="EMBL/GenBank/DDBJ databases">
        <authorList>
            <person name="Amadeo P."/>
            <person name="Zhao Q."/>
            <person name="Wortman J."/>
            <person name="Fraser-Liggett C."/>
            <person name="Carlton J."/>
        </authorList>
    </citation>
    <scope>NUCLEOTIDE SEQUENCE</scope>
    <source>
        <strain evidence="2">G3</strain>
    </source>
</reference>
<dbReference type="Pfam" id="PF00023">
    <property type="entry name" value="Ank"/>
    <property type="match status" value="1"/>
</dbReference>
<dbReference type="PANTHER" id="PTHR24127:SF1">
    <property type="entry name" value="ANKYRIN REPEAT AND EF-HAND DOMAIN-CONTAINING PROTEIN 1"/>
    <property type="match status" value="1"/>
</dbReference>
<dbReference type="InterPro" id="IPR002110">
    <property type="entry name" value="Ankyrin_rpt"/>
</dbReference>
<reference evidence="2" key="2">
    <citation type="journal article" date="2007" name="Science">
        <title>Draft genome sequence of the sexually transmitted pathogen Trichomonas vaginalis.</title>
        <authorList>
            <person name="Carlton J.M."/>
            <person name="Hirt R.P."/>
            <person name="Silva J.C."/>
            <person name="Delcher A.L."/>
            <person name="Schatz M."/>
            <person name="Zhao Q."/>
            <person name="Wortman J.R."/>
            <person name="Bidwell S.L."/>
            <person name="Alsmark U.C.M."/>
            <person name="Besteiro S."/>
            <person name="Sicheritz-Ponten T."/>
            <person name="Noel C.J."/>
            <person name="Dacks J.B."/>
            <person name="Foster P.G."/>
            <person name="Simillion C."/>
            <person name="Van de Peer Y."/>
            <person name="Miranda-Saavedra D."/>
            <person name="Barton G.J."/>
            <person name="Westrop G.D."/>
            <person name="Mueller S."/>
            <person name="Dessi D."/>
            <person name="Fiori P.L."/>
            <person name="Ren Q."/>
            <person name="Paulsen I."/>
            <person name="Zhang H."/>
            <person name="Bastida-Corcuera F.D."/>
            <person name="Simoes-Barbosa A."/>
            <person name="Brown M.T."/>
            <person name="Hayes R.D."/>
            <person name="Mukherjee M."/>
            <person name="Okumura C.Y."/>
            <person name="Schneider R."/>
            <person name="Smith A.J."/>
            <person name="Vanacova S."/>
            <person name="Villalvazo M."/>
            <person name="Haas B.J."/>
            <person name="Pertea M."/>
            <person name="Feldblyum T.V."/>
            <person name="Utterback T.R."/>
            <person name="Shu C.L."/>
            <person name="Osoegawa K."/>
            <person name="de Jong P.J."/>
            <person name="Hrdy I."/>
            <person name="Horvathova L."/>
            <person name="Zubacova Z."/>
            <person name="Dolezal P."/>
            <person name="Malik S.B."/>
            <person name="Logsdon J.M. Jr."/>
            <person name="Henze K."/>
            <person name="Gupta A."/>
            <person name="Wang C.C."/>
            <person name="Dunne R.L."/>
            <person name="Upcroft J.A."/>
            <person name="Upcroft P."/>
            <person name="White O."/>
            <person name="Salzberg S.L."/>
            <person name="Tang P."/>
            <person name="Chiu C.-H."/>
            <person name="Lee Y.-S."/>
            <person name="Embley T.M."/>
            <person name="Coombs G.H."/>
            <person name="Mottram J.C."/>
            <person name="Tachezy J."/>
            <person name="Fraser-Liggett C.M."/>
            <person name="Johnson P.J."/>
        </authorList>
    </citation>
    <scope>NUCLEOTIDE SEQUENCE [LARGE SCALE GENOMIC DNA]</scope>
    <source>
        <strain evidence="2">G3</strain>
    </source>
</reference>
<dbReference type="AlphaFoldDB" id="A2DT26"/>
<keyword evidence="3" id="KW-1185">Reference proteome</keyword>
<evidence type="ECO:0000313" key="3">
    <source>
        <dbReference type="Proteomes" id="UP000001542"/>
    </source>
</evidence>
<dbReference type="VEuPathDB" id="TrichDB:TVAGG3_0648900"/>
<feature type="repeat" description="ANK" evidence="1">
    <location>
        <begin position="303"/>
        <end position="335"/>
    </location>
</feature>